<dbReference type="EMBL" id="ASPP01004233">
    <property type="protein sequence ID" value="ETO32400.1"/>
    <property type="molecule type" value="Genomic_DNA"/>
</dbReference>
<evidence type="ECO:0000313" key="2">
    <source>
        <dbReference type="Proteomes" id="UP000023152"/>
    </source>
</evidence>
<keyword evidence="2" id="KW-1185">Reference proteome</keyword>
<proteinExistence type="predicted"/>
<protein>
    <submittedName>
        <fullName evidence="1">Uncharacterized protein</fullName>
    </submittedName>
</protein>
<accession>X6P1J4</accession>
<dbReference type="Proteomes" id="UP000023152">
    <property type="component" value="Unassembled WGS sequence"/>
</dbReference>
<dbReference type="AlphaFoldDB" id="X6P1J4"/>
<gene>
    <name evidence="1" type="ORF">RFI_04718</name>
</gene>
<reference evidence="1 2" key="1">
    <citation type="journal article" date="2013" name="Curr. Biol.">
        <title>The Genome of the Foraminiferan Reticulomyxa filosa.</title>
        <authorList>
            <person name="Glockner G."/>
            <person name="Hulsmann N."/>
            <person name="Schleicher M."/>
            <person name="Noegel A.A."/>
            <person name="Eichinger L."/>
            <person name="Gallinger C."/>
            <person name="Pawlowski J."/>
            <person name="Sierra R."/>
            <person name="Euteneuer U."/>
            <person name="Pillet L."/>
            <person name="Moustafa A."/>
            <person name="Platzer M."/>
            <person name="Groth M."/>
            <person name="Szafranski K."/>
            <person name="Schliwa M."/>
        </authorList>
    </citation>
    <scope>NUCLEOTIDE SEQUENCE [LARGE SCALE GENOMIC DNA]</scope>
</reference>
<comment type="caution">
    <text evidence="1">The sequence shown here is derived from an EMBL/GenBank/DDBJ whole genome shotgun (WGS) entry which is preliminary data.</text>
</comment>
<evidence type="ECO:0000313" key="1">
    <source>
        <dbReference type="EMBL" id="ETO32400.1"/>
    </source>
</evidence>
<organism evidence="1 2">
    <name type="scientific">Reticulomyxa filosa</name>
    <dbReference type="NCBI Taxonomy" id="46433"/>
    <lineage>
        <taxon>Eukaryota</taxon>
        <taxon>Sar</taxon>
        <taxon>Rhizaria</taxon>
        <taxon>Retaria</taxon>
        <taxon>Foraminifera</taxon>
        <taxon>Monothalamids</taxon>
        <taxon>Reticulomyxidae</taxon>
        <taxon>Reticulomyxa</taxon>
    </lineage>
</organism>
<sequence length="242" mass="29512">MQWWKEKNEKDKEEIISKFGQLSTNDFATWLLYQSKWKHDLNEENIFVIYAAIESYIDYHFVNVLFFSLEKNKKWMKWWNQREQKDKTEIIEKFKTMTNEQFGIWLLSECKWKNGITKDDINSIRFSIDTYFYFVIPDQDKKEDELTAYVIVDGRKKLIKMKELTFKELFCQSCYCLESKDFQKKNKENMKLQLVNMNDNIVESDKDVIKEFESKEPTFTIIWTSFQQLIIIGKQKPLKMHW</sequence>
<name>X6P1J4_RETFI</name>